<evidence type="ECO:0000313" key="16">
    <source>
        <dbReference type="EMBL" id="SAL99393.1"/>
    </source>
</evidence>
<evidence type="ECO:0000256" key="4">
    <source>
        <dbReference type="ARBA" id="ARBA00022741"/>
    </source>
</evidence>
<evidence type="ECO:0000256" key="11">
    <source>
        <dbReference type="RuleBase" id="RU000339"/>
    </source>
</evidence>
<keyword evidence="3 11" id="KW-0813">Transport</keyword>
<dbReference type="InterPro" id="IPR004100">
    <property type="entry name" value="ATPase_F1/V1/A1_a/bsu_N"/>
</dbReference>
<dbReference type="PANTHER" id="PTHR48082">
    <property type="entry name" value="ATP SYNTHASE SUBUNIT ALPHA, MITOCHONDRIAL"/>
    <property type="match status" value="1"/>
</dbReference>
<dbReference type="InterPro" id="IPR023366">
    <property type="entry name" value="ATP_synth_asu-like_sf"/>
</dbReference>
<evidence type="ECO:0000256" key="12">
    <source>
        <dbReference type="RuleBase" id="RU003551"/>
    </source>
</evidence>
<evidence type="ECO:0000256" key="10">
    <source>
        <dbReference type="ARBA" id="ARBA00023310"/>
    </source>
</evidence>
<keyword evidence="17" id="KW-1185">Reference proteome</keyword>
<evidence type="ECO:0000256" key="2">
    <source>
        <dbReference type="ARBA" id="ARBA00008936"/>
    </source>
</evidence>
<dbReference type="GO" id="GO:0005524">
    <property type="term" value="F:ATP binding"/>
    <property type="evidence" value="ECO:0007669"/>
    <property type="project" value="UniProtKB-KW"/>
</dbReference>
<dbReference type="FunFam" id="2.40.30.20:FF:000001">
    <property type="entry name" value="ATP synthase subunit alpha"/>
    <property type="match status" value="1"/>
</dbReference>
<accession>A0A163JHE8</accession>
<dbReference type="GO" id="GO:0043531">
    <property type="term" value="F:ADP binding"/>
    <property type="evidence" value="ECO:0007669"/>
    <property type="project" value="TreeGrafter"/>
</dbReference>
<keyword evidence="8" id="KW-0472">Membrane</keyword>
<dbReference type="InParanoid" id="A0A163JHE8"/>
<dbReference type="PROSITE" id="PS00152">
    <property type="entry name" value="ATPASE_ALPHA_BETA"/>
    <property type="match status" value="1"/>
</dbReference>
<keyword evidence="7 11" id="KW-0406">Ion transport</keyword>
<dbReference type="SUPFAM" id="SSF52540">
    <property type="entry name" value="P-loop containing nucleoside triphosphate hydrolases"/>
    <property type="match status" value="1"/>
</dbReference>
<feature type="domain" description="ATP synthase alpha subunit C-terminal" evidence="14">
    <location>
        <begin position="417"/>
        <end position="540"/>
    </location>
</feature>
<dbReference type="HAMAP" id="MF_01346">
    <property type="entry name" value="ATP_synth_alpha_bact"/>
    <property type="match status" value="1"/>
</dbReference>
<dbReference type="Gene3D" id="3.40.50.300">
    <property type="entry name" value="P-loop containing nucleotide triphosphate hydrolases"/>
    <property type="match status" value="1"/>
</dbReference>
<keyword evidence="5 11" id="KW-0375">Hydrogen ion transport</keyword>
<dbReference type="FunCoup" id="A0A163JHE8">
    <property type="interactions" value="328"/>
</dbReference>
<dbReference type="EMBL" id="LT552697">
    <property type="protein sequence ID" value="SAL99393.1"/>
    <property type="molecule type" value="Genomic_DNA"/>
</dbReference>
<dbReference type="CDD" id="cd18113">
    <property type="entry name" value="ATP-synt_F1_alpha_C"/>
    <property type="match status" value="1"/>
</dbReference>
<dbReference type="OMA" id="NETKMEP"/>
<feature type="domain" description="ATPase F1/V1/A1 complex alpha/beta subunit N-terminal" evidence="15">
    <location>
        <begin position="64"/>
        <end position="130"/>
    </location>
</feature>
<dbReference type="NCBIfam" id="TIGR00962">
    <property type="entry name" value="atpA"/>
    <property type="match status" value="1"/>
</dbReference>
<evidence type="ECO:0000256" key="9">
    <source>
        <dbReference type="ARBA" id="ARBA00023196"/>
    </source>
</evidence>
<evidence type="ECO:0000256" key="3">
    <source>
        <dbReference type="ARBA" id="ARBA00022448"/>
    </source>
</evidence>
<comment type="function">
    <text evidence="12">Produces ATP from ADP in the presence of a proton gradient across the membrane.</text>
</comment>
<dbReference type="SUPFAM" id="SSF47917">
    <property type="entry name" value="C-terminal domain of alpha and beta subunits of F1 ATP synthase"/>
    <property type="match status" value="1"/>
</dbReference>
<dbReference type="InterPro" id="IPR020003">
    <property type="entry name" value="ATPase_a/bsu_AS"/>
</dbReference>
<dbReference type="OrthoDB" id="9805536at2759"/>
<dbReference type="PANTHER" id="PTHR48082:SF2">
    <property type="entry name" value="ATP SYNTHASE SUBUNIT ALPHA, MITOCHONDRIAL"/>
    <property type="match status" value="1"/>
</dbReference>
<dbReference type="PIRSF" id="PIRSF039088">
    <property type="entry name" value="F_ATPase_subunit_alpha"/>
    <property type="match status" value="1"/>
</dbReference>
<keyword evidence="10 12" id="KW-0066">ATP synthesis</keyword>
<gene>
    <name evidence="16" type="primary">ABSGL_05007.1 scaffold 6272</name>
</gene>
<feature type="domain" description="ATPase F1/V1/A1 complex alpha/beta subunit nucleotide-binding" evidence="13">
    <location>
        <begin position="187"/>
        <end position="410"/>
    </location>
</feature>
<dbReference type="InterPro" id="IPR036121">
    <property type="entry name" value="ATPase_F1/V1/A1_a/bsu_N_sf"/>
</dbReference>
<dbReference type="InterPro" id="IPR027417">
    <property type="entry name" value="P-loop_NTPase"/>
</dbReference>
<dbReference type="GO" id="GO:0046933">
    <property type="term" value="F:proton-transporting ATP synthase activity, rotational mechanism"/>
    <property type="evidence" value="ECO:0007669"/>
    <property type="project" value="InterPro"/>
</dbReference>
<sequence length="548" mass="59616">MLRNATRLARPTLAAFTRTTAFRPTVSAAANIFRTYATAKPSTSEVSSILEERILGSSSEANLQETGRVLSIGDGIARVYGLKNVQAEEMVEFSSGLKGMALNLEADNVGIVVFGNDRLIKEGDTVKRTGAIVDVPVGPGILGRVVDALGNPIDGKGPLETAGRSRVQVKAPGILPRHSVNEPMQTGIKSVDSMVPIGRGQRELIIGDRQTGKTAVALDTILNQKNWNNGSDEAKKLYCIYVAVGQKRSTVAQLVRTLEENDAMKYTIVVAATASEAAPLQYLAPFSGAAFGEWFRDNGRHSLIIYDDLSKQAVAYRQMSLLLRRPPGREAYPGDVFYLHSRLLERAAKMNKDFGYGSMTALPIIETQGGDVSAYIPTNVISITDGQIFLEAELFFKGIRPSINVGLSVSRVGSAAQTKAMKQVAGSLKLFLAQYREVAAFAQFGSDLDASTQFLLNRGARLTELLKQPQYSPLSIQVQVPIVFAGVNGFLDKIPVQKVVDWEKDFISYISAEHKDVLEEIRSQGVLSKDLEGKLREICDTHTKSFIA</sequence>
<dbReference type="AlphaFoldDB" id="A0A163JHE8"/>
<dbReference type="STRING" id="4829.A0A163JHE8"/>
<keyword evidence="4 12" id="KW-0547">Nucleotide-binding</keyword>
<dbReference type="GO" id="GO:0045259">
    <property type="term" value="C:proton-transporting ATP synthase complex"/>
    <property type="evidence" value="ECO:0007669"/>
    <property type="project" value="UniProtKB-KW"/>
</dbReference>
<protein>
    <recommendedName>
        <fullName evidence="12">ATP synthase subunit alpha</fullName>
    </recommendedName>
</protein>
<evidence type="ECO:0000256" key="6">
    <source>
        <dbReference type="ARBA" id="ARBA00022840"/>
    </source>
</evidence>
<name>A0A163JHE8_ABSGL</name>
<evidence type="ECO:0000256" key="8">
    <source>
        <dbReference type="ARBA" id="ARBA00023136"/>
    </source>
</evidence>
<dbReference type="Gene3D" id="1.20.150.20">
    <property type="entry name" value="ATP synthase alpha/beta chain, C-terminal domain"/>
    <property type="match status" value="1"/>
</dbReference>
<reference evidence="16" key="1">
    <citation type="submission" date="2016-04" db="EMBL/GenBank/DDBJ databases">
        <authorList>
            <person name="Evans L.H."/>
            <person name="Alamgir A."/>
            <person name="Owens N."/>
            <person name="Weber N.D."/>
            <person name="Virtaneva K."/>
            <person name="Barbian K."/>
            <person name="Babar A."/>
            <person name="Rosenke K."/>
        </authorList>
    </citation>
    <scope>NUCLEOTIDE SEQUENCE [LARGE SCALE GENOMIC DNA]</scope>
    <source>
        <strain evidence="16">CBS 101.48</strain>
    </source>
</reference>
<evidence type="ECO:0000256" key="5">
    <source>
        <dbReference type="ARBA" id="ARBA00022781"/>
    </source>
</evidence>
<evidence type="ECO:0000256" key="1">
    <source>
        <dbReference type="ARBA" id="ARBA00004273"/>
    </source>
</evidence>
<evidence type="ECO:0000259" key="13">
    <source>
        <dbReference type="Pfam" id="PF00006"/>
    </source>
</evidence>
<dbReference type="FunFam" id="3.40.50.300:FF:004039">
    <property type="entry name" value="ATP synthase subunit alpha, mitochondrial"/>
    <property type="match status" value="1"/>
</dbReference>
<evidence type="ECO:0000313" key="17">
    <source>
        <dbReference type="Proteomes" id="UP000078561"/>
    </source>
</evidence>
<dbReference type="FunFam" id="1.20.150.20:FF:000001">
    <property type="entry name" value="ATP synthase subunit alpha"/>
    <property type="match status" value="1"/>
</dbReference>
<dbReference type="NCBIfam" id="NF009884">
    <property type="entry name" value="PRK13343.1"/>
    <property type="match status" value="1"/>
</dbReference>
<dbReference type="Gene3D" id="2.40.30.20">
    <property type="match status" value="1"/>
</dbReference>
<dbReference type="GO" id="GO:0005743">
    <property type="term" value="C:mitochondrial inner membrane"/>
    <property type="evidence" value="ECO:0007669"/>
    <property type="project" value="UniProtKB-SubCell"/>
</dbReference>
<comment type="subcellular location">
    <subcellularLocation>
        <location evidence="1">Mitochondrion inner membrane</location>
    </subcellularLocation>
</comment>
<dbReference type="Pfam" id="PF02874">
    <property type="entry name" value="ATP-synt_ab_N"/>
    <property type="match status" value="1"/>
</dbReference>
<dbReference type="CDD" id="cd18116">
    <property type="entry name" value="ATP-synt_F1_alpha_N"/>
    <property type="match status" value="1"/>
</dbReference>
<dbReference type="Pfam" id="PF00006">
    <property type="entry name" value="ATP-synt_ab"/>
    <property type="match status" value="1"/>
</dbReference>
<keyword evidence="6 12" id="KW-0067">ATP-binding</keyword>
<dbReference type="InterPro" id="IPR000194">
    <property type="entry name" value="ATPase_F1/V1/A1_a/bsu_nucl-bd"/>
</dbReference>
<dbReference type="Proteomes" id="UP000078561">
    <property type="component" value="Unassembled WGS sequence"/>
</dbReference>
<evidence type="ECO:0000256" key="7">
    <source>
        <dbReference type="ARBA" id="ARBA00023065"/>
    </source>
</evidence>
<proteinExistence type="inferred from homology"/>
<dbReference type="InterPro" id="IPR033732">
    <property type="entry name" value="ATP_synth_F1_a_nt-bd_dom"/>
</dbReference>
<dbReference type="CDD" id="cd01132">
    <property type="entry name" value="F1-ATPase_alpha_CD"/>
    <property type="match status" value="1"/>
</dbReference>
<dbReference type="InterPro" id="IPR000793">
    <property type="entry name" value="ATP_synth_asu_C"/>
</dbReference>
<dbReference type="InterPro" id="IPR038376">
    <property type="entry name" value="ATP_synth_asu_C_sf"/>
</dbReference>
<comment type="similarity">
    <text evidence="2 11">Belongs to the ATPase alpha/beta chains family.</text>
</comment>
<organism evidence="16">
    <name type="scientific">Absidia glauca</name>
    <name type="common">Pin mould</name>
    <dbReference type="NCBI Taxonomy" id="4829"/>
    <lineage>
        <taxon>Eukaryota</taxon>
        <taxon>Fungi</taxon>
        <taxon>Fungi incertae sedis</taxon>
        <taxon>Mucoromycota</taxon>
        <taxon>Mucoromycotina</taxon>
        <taxon>Mucoromycetes</taxon>
        <taxon>Mucorales</taxon>
        <taxon>Cunninghamellaceae</taxon>
        <taxon>Absidia</taxon>
    </lineage>
</organism>
<dbReference type="SUPFAM" id="SSF50615">
    <property type="entry name" value="N-terminal domain of alpha and beta subunits of F1 ATP synthase"/>
    <property type="match status" value="1"/>
</dbReference>
<dbReference type="Pfam" id="PF00306">
    <property type="entry name" value="ATP-synt_ab_C"/>
    <property type="match status" value="1"/>
</dbReference>
<dbReference type="InterPro" id="IPR005294">
    <property type="entry name" value="ATP_synth_F1_asu"/>
</dbReference>
<evidence type="ECO:0000259" key="14">
    <source>
        <dbReference type="Pfam" id="PF00306"/>
    </source>
</evidence>
<evidence type="ECO:0000259" key="15">
    <source>
        <dbReference type="Pfam" id="PF02874"/>
    </source>
</evidence>
<keyword evidence="9 12" id="KW-0139">CF(1)</keyword>